<dbReference type="Gene3D" id="3.60.10.10">
    <property type="entry name" value="Endonuclease/exonuclease/phosphatase"/>
    <property type="match status" value="1"/>
</dbReference>
<reference evidence="1 2" key="1">
    <citation type="submission" date="2018-11" db="EMBL/GenBank/DDBJ databases">
        <authorList>
            <consortium name="Pathogen Informatics"/>
        </authorList>
    </citation>
    <scope>NUCLEOTIDE SEQUENCE [LARGE SCALE GENOMIC DNA]</scope>
    <source>
        <strain>Denwood</strain>
        <strain evidence="2">Zambia</strain>
    </source>
</reference>
<evidence type="ECO:0000313" key="2">
    <source>
        <dbReference type="Proteomes" id="UP000269396"/>
    </source>
</evidence>
<proteinExistence type="predicted"/>
<protein>
    <submittedName>
        <fullName evidence="1">Uncharacterized protein</fullName>
    </submittedName>
</protein>
<dbReference type="InterPro" id="IPR036691">
    <property type="entry name" value="Endo/exonu/phosph_ase_sf"/>
</dbReference>
<evidence type="ECO:0000313" key="1">
    <source>
        <dbReference type="EMBL" id="VDP46414.1"/>
    </source>
</evidence>
<dbReference type="AlphaFoldDB" id="A0A183P333"/>
<dbReference type="SUPFAM" id="SSF56219">
    <property type="entry name" value="DNase I-like"/>
    <property type="match status" value="1"/>
</dbReference>
<dbReference type="STRING" id="31246.A0A183P333"/>
<sequence>MKRHNLEVLVISETHWTQIEQQRIASGDPLLCSGHEEENAQHIQGDALMLYKQAQNALIGWESHGPRIIKVSFKTKKEGISMNVIQCNAPNYDYNEDAKDQFCDTLQSIVEKCPTKNLTILMGDLNAFNKLVIGGTIFQHKATLTSPDHTTQNQIDHICINKKFRRAMKGVRTKKGADIASDDQLLISKMKLKLKKHWTMGRTTAQKFNKAFLWDTGKLNKFKIVLSNKFQAFHDLLNGEGTNVESNWKGIKEAITPTRHEVLGHKKHHHKEWITVDTLDKIQERRNKK</sequence>
<name>A0A183P333_9TREM</name>
<gene>
    <name evidence="1" type="ORF">SMTD_LOCUS8769</name>
</gene>
<accession>A0A183P333</accession>
<dbReference type="CDD" id="cd09076">
    <property type="entry name" value="L1-EN"/>
    <property type="match status" value="1"/>
</dbReference>
<dbReference type="Proteomes" id="UP000269396">
    <property type="component" value="Unassembled WGS sequence"/>
</dbReference>
<organism evidence="1 2">
    <name type="scientific">Schistosoma mattheei</name>
    <dbReference type="NCBI Taxonomy" id="31246"/>
    <lineage>
        <taxon>Eukaryota</taxon>
        <taxon>Metazoa</taxon>
        <taxon>Spiralia</taxon>
        <taxon>Lophotrochozoa</taxon>
        <taxon>Platyhelminthes</taxon>
        <taxon>Trematoda</taxon>
        <taxon>Digenea</taxon>
        <taxon>Strigeidida</taxon>
        <taxon>Schistosomatoidea</taxon>
        <taxon>Schistosomatidae</taxon>
        <taxon>Schistosoma</taxon>
    </lineage>
</organism>
<dbReference type="EMBL" id="UZAL01029168">
    <property type="protein sequence ID" value="VDP46414.1"/>
    <property type="molecule type" value="Genomic_DNA"/>
</dbReference>
<keyword evidence="2" id="KW-1185">Reference proteome</keyword>
<feature type="non-terminal residue" evidence="1">
    <location>
        <position position="289"/>
    </location>
</feature>